<evidence type="ECO:0000313" key="1">
    <source>
        <dbReference type="EMBL" id="RWU04902.1"/>
    </source>
</evidence>
<keyword evidence="2" id="KW-1185">Reference proteome</keyword>
<evidence type="ECO:0000313" key="2">
    <source>
        <dbReference type="Proteomes" id="UP000284120"/>
    </source>
</evidence>
<dbReference type="Pfam" id="PF08922">
    <property type="entry name" value="DUF1905"/>
    <property type="match status" value="1"/>
</dbReference>
<organism evidence="1 2">
    <name type="scientific">Pedobacter chitinilyticus</name>
    <dbReference type="NCBI Taxonomy" id="2233776"/>
    <lineage>
        <taxon>Bacteria</taxon>
        <taxon>Pseudomonadati</taxon>
        <taxon>Bacteroidota</taxon>
        <taxon>Sphingobacteriia</taxon>
        <taxon>Sphingobacteriales</taxon>
        <taxon>Sphingobacteriaceae</taxon>
        <taxon>Pedobacter</taxon>
    </lineage>
</organism>
<gene>
    <name evidence="1" type="ORF">DPV69_17215</name>
</gene>
<reference evidence="1 2" key="1">
    <citation type="submission" date="2018-06" db="EMBL/GenBank/DDBJ databases">
        <title>Pedobacter endophyticus sp. nov., an endophytic bacterium isolated from a leaf of Triticum aestivum.</title>
        <authorList>
            <person name="Zhang L."/>
        </authorList>
    </citation>
    <scope>NUCLEOTIDE SEQUENCE [LARGE SCALE GENOMIC DNA]</scope>
    <source>
        <strain evidence="1 2">CM134L-2</strain>
    </source>
</reference>
<protein>
    <submittedName>
        <fullName evidence="1">DUF1905 domain-containing protein</fullName>
    </submittedName>
</protein>
<dbReference type="Proteomes" id="UP000284120">
    <property type="component" value="Unassembled WGS sequence"/>
</dbReference>
<proteinExistence type="predicted"/>
<dbReference type="SUPFAM" id="SSF141694">
    <property type="entry name" value="AF2212/PG0164-like"/>
    <property type="match status" value="1"/>
</dbReference>
<accession>A0A443YMB1</accession>
<sequence length="158" mass="18346">MSQQKPLVEKDYLLKKFNGKGGWTFIELPEIKPDRKRYFGWVKVSGFIDDYELQHYPLQSMGNGNLFLPVKAEIRKQINKQAGDLVRVVLYSDIDTDTNITEELKACLEEVPEAYEKFNMLSISKQKAYIDWISTAKNDETKVQRIISIIDQILALKK</sequence>
<name>A0A443YMB1_9SPHI</name>
<dbReference type="EMBL" id="SAYW01000006">
    <property type="protein sequence ID" value="RWU04902.1"/>
    <property type="molecule type" value="Genomic_DNA"/>
</dbReference>
<dbReference type="InterPro" id="IPR015018">
    <property type="entry name" value="DUF1905"/>
</dbReference>
<dbReference type="Pfam" id="PF13376">
    <property type="entry name" value="OmdA"/>
    <property type="match status" value="1"/>
</dbReference>
<dbReference type="RefSeq" id="WP_113648652.1">
    <property type="nucleotide sequence ID" value="NZ_QMHN01000006.1"/>
</dbReference>
<dbReference type="Gene3D" id="2.40.30.100">
    <property type="entry name" value="AF2212/PG0164-like"/>
    <property type="match status" value="1"/>
</dbReference>
<dbReference type="InterPro" id="IPR037079">
    <property type="entry name" value="AF2212/PG0164-like_sf"/>
</dbReference>
<dbReference type="AlphaFoldDB" id="A0A443YMB1"/>
<comment type="caution">
    <text evidence="1">The sequence shown here is derived from an EMBL/GenBank/DDBJ whole genome shotgun (WGS) entry which is preliminary data.</text>
</comment>
<dbReference type="OrthoDB" id="8246703at2"/>